<dbReference type="AlphaFoldDB" id="K7E345"/>
<dbReference type="STRING" id="13616.ENSMODP00000041301"/>
<keyword evidence="6" id="KW-0675">Receptor</keyword>
<evidence type="ECO:0000256" key="3">
    <source>
        <dbReference type="ARBA" id="ARBA00022729"/>
    </source>
</evidence>
<dbReference type="InterPro" id="IPR003532">
    <property type="entry name" value="Short_hematopoietin_rcpt_2_CS"/>
</dbReference>
<dbReference type="PANTHER" id="PTHR23037">
    <property type="entry name" value="CYTOKINE RECEPTOR"/>
    <property type="match status" value="1"/>
</dbReference>
<evidence type="ECO:0000256" key="4">
    <source>
        <dbReference type="ARBA" id="ARBA00022989"/>
    </source>
</evidence>
<accession>K7E345</accession>
<dbReference type="GO" id="GO:0046427">
    <property type="term" value="P:positive regulation of receptor signaling pathway via JAK-STAT"/>
    <property type="evidence" value="ECO:0000318"/>
    <property type="project" value="GO_Central"/>
</dbReference>
<dbReference type="PROSITE" id="PS01356">
    <property type="entry name" value="HEMATOPO_REC_S_F2"/>
    <property type="match status" value="1"/>
</dbReference>
<dbReference type="GO" id="GO:0019221">
    <property type="term" value="P:cytokine-mediated signaling pathway"/>
    <property type="evidence" value="ECO:0000318"/>
    <property type="project" value="GO_Central"/>
</dbReference>
<evidence type="ECO:0000313" key="11">
    <source>
        <dbReference type="Ensembl" id="ENSMODP00000041301.1"/>
    </source>
</evidence>
<evidence type="ECO:0000259" key="10">
    <source>
        <dbReference type="Pfam" id="PF09240"/>
    </source>
</evidence>
<dbReference type="InterPro" id="IPR013783">
    <property type="entry name" value="Ig-like_fold"/>
</dbReference>
<organism evidence="11 12">
    <name type="scientific">Monodelphis domestica</name>
    <name type="common">Gray short-tailed opossum</name>
    <dbReference type="NCBI Taxonomy" id="13616"/>
    <lineage>
        <taxon>Eukaryota</taxon>
        <taxon>Metazoa</taxon>
        <taxon>Chordata</taxon>
        <taxon>Craniata</taxon>
        <taxon>Vertebrata</taxon>
        <taxon>Euteleostomi</taxon>
        <taxon>Mammalia</taxon>
        <taxon>Metatheria</taxon>
        <taxon>Didelphimorphia</taxon>
        <taxon>Didelphidae</taxon>
        <taxon>Monodelphis</taxon>
    </lineage>
</organism>
<dbReference type="GO" id="GO:0060396">
    <property type="term" value="P:growth hormone receptor signaling pathway"/>
    <property type="evidence" value="ECO:0000318"/>
    <property type="project" value="GO_Central"/>
</dbReference>
<dbReference type="Ensembl" id="ENSMODT00000044410.2">
    <property type="protein sequence ID" value="ENSMODP00000041301.1"/>
    <property type="gene ID" value="ENSMODG00000029247.2"/>
</dbReference>
<evidence type="ECO:0000256" key="8">
    <source>
        <dbReference type="SAM" id="Phobius"/>
    </source>
</evidence>
<reference evidence="11" key="3">
    <citation type="submission" date="2025-09" db="UniProtKB">
        <authorList>
            <consortium name="Ensembl"/>
        </authorList>
    </citation>
    <scope>IDENTIFICATION</scope>
</reference>
<dbReference type="OMA" id="NWRKMEL"/>
<feature type="domain" description="Type I cytokine receptor cytokine-binding" evidence="10">
    <location>
        <begin position="119"/>
        <end position="201"/>
    </location>
</feature>
<keyword evidence="7" id="KW-0325">Glycoprotein</keyword>
<dbReference type="InterPro" id="IPR015321">
    <property type="entry name" value="TypeI_recpt_CBD"/>
</dbReference>
<dbReference type="GeneTree" id="ENSGT00520000055993"/>
<keyword evidence="5 8" id="KW-0472">Membrane</keyword>
<name>K7E345_MONDO</name>
<dbReference type="GO" id="GO:0019955">
    <property type="term" value="F:cytokine binding"/>
    <property type="evidence" value="ECO:0000318"/>
    <property type="project" value="GO_Central"/>
</dbReference>
<evidence type="ECO:0000256" key="9">
    <source>
        <dbReference type="SAM" id="SignalP"/>
    </source>
</evidence>
<dbReference type="Proteomes" id="UP000002280">
    <property type="component" value="Chromosome 7"/>
</dbReference>
<sequence length="391" mass="45764">MADLVALIYMSVLWTSACCLKQEQEELSAKVPGLSVTVVNKDPRKTELTWDNTDNITTPTYVMETHNSPVMDENYIKKVCCHFSTCRATFMHYLAIYQNTSKREVIFNNIGEEDTAATNFSCLVYNAEFMNCTWTIGRAAPSDVQYHLYSQTAKGKQETECTSYIRNSQARHIGCHFDKLKEFKGQAYFLINGTSKNVKIKNFCSEKILLLHIEKYNPPSNITVNCSKSNCLIQWQKPKTRIKFGDSEWDYQLDIQKEGSLDTYELLKIRGTEKNEYEYPLYDTEAKYILKMRTNHRNENWSDWSKPIVFGGFKEEKINLIYIYVLVGTAIITLFIFFIFKRYYIMQRLFPQIPQIKDKVNICEQLNKQIIWEEFKHPEKCEEIMTIDVIG</sequence>
<dbReference type="Gene3D" id="2.60.40.10">
    <property type="entry name" value="Immunoglobulins"/>
    <property type="match status" value="2"/>
</dbReference>
<evidence type="ECO:0000256" key="5">
    <source>
        <dbReference type="ARBA" id="ARBA00023136"/>
    </source>
</evidence>
<evidence type="ECO:0000256" key="6">
    <source>
        <dbReference type="ARBA" id="ARBA00023170"/>
    </source>
</evidence>
<reference evidence="11 12" key="1">
    <citation type="journal article" date="2007" name="Nature">
        <title>Genome of the marsupial Monodelphis domestica reveals innovation in non-coding sequences.</title>
        <authorList>
            <person name="Mikkelsen T.S."/>
            <person name="Wakefield M.J."/>
            <person name="Aken B."/>
            <person name="Amemiya C.T."/>
            <person name="Chang J.L."/>
            <person name="Duke S."/>
            <person name="Garber M."/>
            <person name="Gentles A.J."/>
            <person name="Goodstadt L."/>
            <person name="Heger A."/>
            <person name="Jurka J."/>
            <person name="Kamal M."/>
            <person name="Mauceli E."/>
            <person name="Searle S.M."/>
            <person name="Sharpe T."/>
            <person name="Baker M.L."/>
            <person name="Batzer M.A."/>
            <person name="Benos P.V."/>
            <person name="Belov K."/>
            <person name="Clamp M."/>
            <person name="Cook A."/>
            <person name="Cuff J."/>
            <person name="Das R."/>
            <person name="Davidow L."/>
            <person name="Deakin J.E."/>
            <person name="Fazzari M.J."/>
            <person name="Glass J.L."/>
            <person name="Grabherr M."/>
            <person name="Greally J.M."/>
            <person name="Gu W."/>
            <person name="Hore T.A."/>
            <person name="Huttley G.A."/>
            <person name="Kleber M."/>
            <person name="Jirtle R.L."/>
            <person name="Koina E."/>
            <person name="Lee J.T."/>
            <person name="Mahony S."/>
            <person name="Marra M.A."/>
            <person name="Miller R.D."/>
            <person name="Nicholls R.D."/>
            <person name="Oda M."/>
            <person name="Papenfuss A.T."/>
            <person name="Parra Z.E."/>
            <person name="Pollock D.D."/>
            <person name="Ray D.A."/>
            <person name="Schein J.E."/>
            <person name="Speed T.P."/>
            <person name="Thompson K."/>
            <person name="VandeBerg J.L."/>
            <person name="Wade C.M."/>
            <person name="Walker J.A."/>
            <person name="Waters P.D."/>
            <person name="Webber C."/>
            <person name="Weidman J.R."/>
            <person name="Xie X."/>
            <person name="Zody M.C."/>
            <person name="Baldwin J."/>
            <person name="Abdouelleil A."/>
            <person name="Abdulkadir J."/>
            <person name="Abebe A."/>
            <person name="Abera B."/>
            <person name="Abreu J."/>
            <person name="Acer S.C."/>
            <person name="Aftuck L."/>
            <person name="Alexander A."/>
            <person name="An P."/>
            <person name="Anderson E."/>
            <person name="Anderson S."/>
            <person name="Arachi H."/>
            <person name="Azer M."/>
            <person name="Bachantsang P."/>
            <person name="Barry A."/>
            <person name="Bayul T."/>
            <person name="Berlin A."/>
            <person name="Bessette D."/>
            <person name="Bloom T."/>
            <person name="Bloom T."/>
            <person name="Boguslavskiy L."/>
            <person name="Bonnet C."/>
            <person name="Boukhgalter B."/>
            <person name="Bourzgui I."/>
            <person name="Brown A."/>
            <person name="Cahill P."/>
            <person name="Channer S."/>
            <person name="Cheshatsang Y."/>
            <person name="Chuda L."/>
            <person name="Citroen M."/>
            <person name="Collymore A."/>
            <person name="Cooke P."/>
            <person name="Costello M."/>
            <person name="D'Aco K."/>
            <person name="Daza R."/>
            <person name="De Haan G."/>
            <person name="DeGray S."/>
            <person name="DeMaso C."/>
            <person name="Dhargay N."/>
            <person name="Dooley K."/>
            <person name="Dooley E."/>
            <person name="Doricent M."/>
            <person name="Dorje P."/>
            <person name="Dorjee K."/>
            <person name="Dupes A."/>
            <person name="Elong R."/>
            <person name="Falk J."/>
            <person name="Farina A."/>
            <person name="Faro S."/>
            <person name="Ferguson D."/>
            <person name="Fisher S."/>
            <person name="Foley C.D."/>
            <person name="Franke A."/>
            <person name="Friedrich D."/>
            <person name="Gadbois L."/>
            <person name="Gearin G."/>
            <person name="Gearin C.R."/>
            <person name="Giannoukos G."/>
            <person name="Goode T."/>
            <person name="Graham J."/>
            <person name="Grandbois E."/>
            <person name="Grewal S."/>
            <person name="Gyaltsen K."/>
            <person name="Hafez N."/>
            <person name="Hagos B."/>
            <person name="Hall J."/>
            <person name="Henson C."/>
            <person name="Hollinger A."/>
            <person name="Honan T."/>
            <person name="Huard M.D."/>
            <person name="Hughes L."/>
            <person name="Hurhula B."/>
            <person name="Husby M.E."/>
            <person name="Kamat A."/>
            <person name="Kanga B."/>
            <person name="Kashin S."/>
            <person name="Khazanovich D."/>
            <person name="Kisner P."/>
            <person name="Lance K."/>
            <person name="Lara M."/>
            <person name="Lee W."/>
            <person name="Lennon N."/>
            <person name="Letendre F."/>
            <person name="LeVine R."/>
            <person name="Lipovsky A."/>
            <person name="Liu X."/>
            <person name="Liu J."/>
            <person name="Liu S."/>
            <person name="Lokyitsang T."/>
            <person name="Lokyitsang Y."/>
            <person name="Lubonja R."/>
            <person name="Lui A."/>
            <person name="MacDonald P."/>
            <person name="Magnisalis V."/>
            <person name="Maru K."/>
            <person name="Matthews C."/>
            <person name="McCusker W."/>
            <person name="McDonough S."/>
            <person name="Mehta T."/>
            <person name="Meldrim J."/>
            <person name="Meneus L."/>
            <person name="Mihai O."/>
            <person name="Mihalev A."/>
            <person name="Mihova T."/>
            <person name="Mittelman R."/>
            <person name="Mlenga V."/>
            <person name="Montmayeur A."/>
            <person name="Mulrain L."/>
            <person name="Navidi A."/>
            <person name="Naylor J."/>
            <person name="Negash T."/>
            <person name="Nguyen T."/>
            <person name="Nguyen N."/>
            <person name="Nicol R."/>
            <person name="Norbu C."/>
            <person name="Norbu N."/>
            <person name="Novod N."/>
            <person name="O'Neill B."/>
            <person name="Osman S."/>
            <person name="Markiewicz E."/>
            <person name="Oyono O.L."/>
            <person name="Patti C."/>
            <person name="Phunkhang P."/>
            <person name="Pierre F."/>
            <person name="Priest M."/>
            <person name="Raghuraman S."/>
            <person name="Rege F."/>
            <person name="Reyes R."/>
            <person name="Rise C."/>
            <person name="Rogov P."/>
            <person name="Ross K."/>
            <person name="Ryan E."/>
            <person name="Settipalli S."/>
            <person name="Shea T."/>
            <person name="Sherpa N."/>
            <person name="Shi L."/>
            <person name="Shih D."/>
            <person name="Sparrow T."/>
            <person name="Spaulding J."/>
            <person name="Stalker J."/>
            <person name="Stange-Thomann N."/>
            <person name="Stavropoulos S."/>
            <person name="Stone C."/>
            <person name="Strader C."/>
            <person name="Tesfaye S."/>
            <person name="Thomson T."/>
            <person name="Thoulutsang Y."/>
            <person name="Thoulutsang D."/>
            <person name="Topham K."/>
            <person name="Topping I."/>
            <person name="Tsamla T."/>
            <person name="Vassiliev H."/>
            <person name="Vo A."/>
            <person name="Wangchuk T."/>
            <person name="Wangdi T."/>
            <person name="Weiand M."/>
            <person name="Wilkinson J."/>
            <person name="Wilson A."/>
            <person name="Yadav S."/>
            <person name="Young G."/>
            <person name="Yu Q."/>
            <person name="Zembek L."/>
            <person name="Zhong D."/>
            <person name="Zimmer A."/>
            <person name="Zwirko Z."/>
            <person name="Jaffe D.B."/>
            <person name="Alvarez P."/>
            <person name="Brockman W."/>
            <person name="Butler J."/>
            <person name="Chin C."/>
            <person name="Gnerre S."/>
            <person name="MacCallum I."/>
            <person name="Graves J.A."/>
            <person name="Ponting C.P."/>
            <person name="Breen M."/>
            <person name="Samollow P.B."/>
            <person name="Lander E.S."/>
            <person name="Lindblad-Toh K."/>
        </authorList>
    </citation>
    <scope>NUCLEOTIDE SEQUENCE [LARGE SCALE GENOMIC DNA]</scope>
</reference>
<dbReference type="eggNOG" id="ENOG502RZVR">
    <property type="taxonomic scope" value="Eukaryota"/>
</dbReference>
<dbReference type="SUPFAM" id="SSF49265">
    <property type="entry name" value="Fibronectin type III"/>
    <property type="match status" value="2"/>
</dbReference>
<dbReference type="FunCoup" id="K7E345">
    <property type="interactions" value="45"/>
</dbReference>
<dbReference type="KEGG" id="mdo:103094977"/>
<dbReference type="GO" id="GO:0070195">
    <property type="term" value="C:growth hormone receptor complex"/>
    <property type="evidence" value="ECO:0000318"/>
    <property type="project" value="GO_Central"/>
</dbReference>
<dbReference type="OrthoDB" id="9835959at2759"/>
<dbReference type="FunFam" id="2.60.40.10:FF:002923">
    <property type="entry name" value="Granulocyte-macrophage colony-stimulating factor receptor subunit alpha"/>
    <property type="match status" value="1"/>
</dbReference>
<evidence type="ECO:0000256" key="2">
    <source>
        <dbReference type="ARBA" id="ARBA00022692"/>
    </source>
</evidence>
<dbReference type="PANTHER" id="PTHR23037:SF46">
    <property type="entry name" value="INTERLEUKIN 5 RECEPTOR SUBUNIT ALPHA"/>
    <property type="match status" value="1"/>
</dbReference>
<evidence type="ECO:0000313" key="12">
    <source>
        <dbReference type="Proteomes" id="UP000002280"/>
    </source>
</evidence>
<protein>
    <submittedName>
        <fullName evidence="11">Granulocyte-macrophage colony-stimulating factor receptor subunit alpha</fullName>
    </submittedName>
</protein>
<dbReference type="FunFam" id="2.60.40.10:FF:001087">
    <property type="entry name" value="Colony stimulating factor 2 receptor alpha subunit"/>
    <property type="match status" value="1"/>
</dbReference>
<keyword evidence="12" id="KW-1185">Reference proteome</keyword>
<dbReference type="Pfam" id="PF09240">
    <property type="entry name" value="IL6Ra-bind"/>
    <property type="match status" value="1"/>
</dbReference>
<reference evidence="11" key="2">
    <citation type="submission" date="2025-08" db="UniProtKB">
        <authorList>
            <consortium name="Ensembl"/>
        </authorList>
    </citation>
    <scope>IDENTIFICATION</scope>
</reference>
<keyword evidence="4 8" id="KW-1133">Transmembrane helix</keyword>
<feature type="signal peptide" evidence="9">
    <location>
        <begin position="1"/>
        <end position="19"/>
    </location>
</feature>
<dbReference type="GeneID" id="103094977"/>
<keyword evidence="2 8" id="KW-0812">Transmembrane</keyword>
<dbReference type="Bgee" id="ENSMODG00000029247">
    <property type="expression patterns" value="Expressed in lung and 18 other cell types or tissues"/>
</dbReference>
<dbReference type="InterPro" id="IPR036116">
    <property type="entry name" value="FN3_sf"/>
</dbReference>
<dbReference type="HOGENOM" id="CLU_039627_2_0_1"/>
<dbReference type="GO" id="GO:0017046">
    <property type="term" value="F:peptide hormone binding"/>
    <property type="evidence" value="ECO:0000318"/>
    <property type="project" value="GO_Central"/>
</dbReference>
<dbReference type="GO" id="GO:0009897">
    <property type="term" value="C:external side of plasma membrane"/>
    <property type="evidence" value="ECO:0000318"/>
    <property type="project" value="GO_Central"/>
</dbReference>
<dbReference type="GO" id="GO:0004903">
    <property type="term" value="F:growth hormone receptor activity"/>
    <property type="evidence" value="ECO:0000318"/>
    <property type="project" value="GO_Central"/>
</dbReference>
<proteinExistence type="predicted"/>
<comment type="subcellular location">
    <subcellularLocation>
        <location evidence="1">Membrane</location>
        <topology evidence="1">Single-pass type I membrane protein</topology>
    </subcellularLocation>
</comment>
<keyword evidence="3 9" id="KW-0732">Signal</keyword>
<feature type="chain" id="PRO_5014099462" evidence="9">
    <location>
        <begin position="20"/>
        <end position="391"/>
    </location>
</feature>
<feature type="transmembrane region" description="Helical" evidence="8">
    <location>
        <begin position="321"/>
        <end position="340"/>
    </location>
</feature>
<evidence type="ECO:0000256" key="1">
    <source>
        <dbReference type="ARBA" id="ARBA00004479"/>
    </source>
</evidence>
<dbReference type="GO" id="GO:0005829">
    <property type="term" value="C:cytosol"/>
    <property type="evidence" value="ECO:0000318"/>
    <property type="project" value="GO_Central"/>
</dbReference>
<evidence type="ECO:0000256" key="7">
    <source>
        <dbReference type="ARBA" id="ARBA00023180"/>
    </source>
</evidence>
<dbReference type="InParanoid" id="K7E345"/>
<dbReference type="GO" id="GO:0008284">
    <property type="term" value="P:positive regulation of cell population proliferation"/>
    <property type="evidence" value="ECO:0000318"/>
    <property type="project" value="GO_Central"/>
</dbReference>